<protein>
    <submittedName>
        <fullName evidence="6">Uncharacterized protein</fullName>
    </submittedName>
</protein>
<keyword evidence="1" id="KW-1003">Cell membrane</keyword>
<accession>A0A1H8Q730</accession>
<evidence type="ECO:0000256" key="1">
    <source>
        <dbReference type="ARBA" id="ARBA00022475"/>
    </source>
</evidence>
<keyword evidence="3 5" id="KW-1133">Transmembrane helix</keyword>
<feature type="transmembrane region" description="Helical" evidence="5">
    <location>
        <begin position="101"/>
        <end position="122"/>
    </location>
</feature>
<feature type="transmembrane region" description="Helical" evidence="5">
    <location>
        <begin position="38"/>
        <end position="59"/>
    </location>
</feature>
<dbReference type="InterPro" id="IPR010899">
    <property type="entry name" value="UPF0344"/>
</dbReference>
<evidence type="ECO:0000313" key="7">
    <source>
        <dbReference type="Proteomes" id="UP000199300"/>
    </source>
</evidence>
<evidence type="ECO:0000256" key="5">
    <source>
        <dbReference type="SAM" id="Phobius"/>
    </source>
</evidence>
<sequence length="126" mass="14353">MFFIHLHVTSWLLAFILFLIAWPLYVKGKSQTAIILHWIIRISYVIILISGSVLLYRYSQAEVWQTYSAEVIVKAAAGLWAVVMLEATLHRMKGGKPFKGFTVQLVVMFAITLILGFGRLPWGFLP</sequence>
<evidence type="ECO:0000256" key="3">
    <source>
        <dbReference type="ARBA" id="ARBA00022989"/>
    </source>
</evidence>
<dbReference type="STRING" id="872970.SAMN04488134_10866"/>
<keyword evidence="7" id="KW-1185">Reference proteome</keyword>
<feature type="transmembrane region" description="Helical" evidence="5">
    <location>
        <begin position="6"/>
        <end position="26"/>
    </location>
</feature>
<proteinExistence type="predicted"/>
<evidence type="ECO:0000313" key="6">
    <source>
        <dbReference type="EMBL" id="SEO50045.1"/>
    </source>
</evidence>
<dbReference type="Pfam" id="PF07457">
    <property type="entry name" value="DUF1516"/>
    <property type="match status" value="1"/>
</dbReference>
<dbReference type="RefSeq" id="WP_245751645.1">
    <property type="nucleotide sequence ID" value="NZ_FODJ01000008.1"/>
</dbReference>
<evidence type="ECO:0000256" key="2">
    <source>
        <dbReference type="ARBA" id="ARBA00022692"/>
    </source>
</evidence>
<gene>
    <name evidence="6" type="ORF">SAMN04488134_10866</name>
</gene>
<dbReference type="AlphaFoldDB" id="A0A1H8Q730"/>
<evidence type="ECO:0000256" key="4">
    <source>
        <dbReference type="ARBA" id="ARBA00023136"/>
    </source>
</evidence>
<reference evidence="6 7" key="1">
    <citation type="submission" date="2016-10" db="EMBL/GenBank/DDBJ databases">
        <authorList>
            <person name="de Groot N.N."/>
        </authorList>
    </citation>
    <scope>NUCLEOTIDE SEQUENCE [LARGE SCALE GENOMIC DNA]</scope>
    <source>
        <strain evidence="6 7">CGMCC 1.10434</strain>
    </source>
</reference>
<name>A0A1H8Q730_9BACI</name>
<dbReference type="Proteomes" id="UP000199300">
    <property type="component" value="Unassembled WGS sequence"/>
</dbReference>
<feature type="transmembrane region" description="Helical" evidence="5">
    <location>
        <begin position="71"/>
        <end position="89"/>
    </location>
</feature>
<dbReference type="EMBL" id="FODJ01000008">
    <property type="protein sequence ID" value="SEO50045.1"/>
    <property type="molecule type" value="Genomic_DNA"/>
</dbReference>
<keyword evidence="4 5" id="KW-0472">Membrane</keyword>
<organism evidence="6 7">
    <name type="scientific">Amphibacillus marinus</name>
    <dbReference type="NCBI Taxonomy" id="872970"/>
    <lineage>
        <taxon>Bacteria</taxon>
        <taxon>Bacillati</taxon>
        <taxon>Bacillota</taxon>
        <taxon>Bacilli</taxon>
        <taxon>Bacillales</taxon>
        <taxon>Bacillaceae</taxon>
        <taxon>Amphibacillus</taxon>
    </lineage>
</organism>
<keyword evidence="2 5" id="KW-0812">Transmembrane</keyword>